<evidence type="ECO:0000313" key="1">
    <source>
        <dbReference type="EMBL" id="KAI8022270.1"/>
    </source>
</evidence>
<reference evidence="1 2" key="1">
    <citation type="journal article" date="2022" name="Plant J.">
        <title>Chromosome-level genome of Camellia lanceoleosa provides a valuable resource for understanding genome evolution and self-incompatibility.</title>
        <authorList>
            <person name="Gong W."/>
            <person name="Xiao S."/>
            <person name="Wang L."/>
            <person name="Liao Z."/>
            <person name="Chang Y."/>
            <person name="Mo W."/>
            <person name="Hu G."/>
            <person name="Li W."/>
            <person name="Zhao G."/>
            <person name="Zhu H."/>
            <person name="Hu X."/>
            <person name="Ji K."/>
            <person name="Xiang X."/>
            <person name="Song Q."/>
            <person name="Yuan D."/>
            <person name="Jin S."/>
            <person name="Zhang L."/>
        </authorList>
    </citation>
    <scope>NUCLEOTIDE SEQUENCE [LARGE SCALE GENOMIC DNA]</scope>
    <source>
        <strain evidence="1">SQ_2022a</strain>
    </source>
</reference>
<organism evidence="1 2">
    <name type="scientific">Camellia lanceoleosa</name>
    <dbReference type="NCBI Taxonomy" id="1840588"/>
    <lineage>
        <taxon>Eukaryota</taxon>
        <taxon>Viridiplantae</taxon>
        <taxon>Streptophyta</taxon>
        <taxon>Embryophyta</taxon>
        <taxon>Tracheophyta</taxon>
        <taxon>Spermatophyta</taxon>
        <taxon>Magnoliopsida</taxon>
        <taxon>eudicotyledons</taxon>
        <taxon>Gunneridae</taxon>
        <taxon>Pentapetalae</taxon>
        <taxon>asterids</taxon>
        <taxon>Ericales</taxon>
        <taxon>Theaceae</taxon>
        <taxon>Camellia</taxon>
    </lineage>
</organism>
<name>A0ACC0IA00_9ERIC</name>
<gene>
    <name evidence="1" type="ORF">LOK49_LG03G01510</name>
</gene>
<dbReference type="EMBL" id="CM045763">
    <property type="protein sequence ID" value="KAI8022270.1"/>
    <property type="molecule type" value="Genomic_DNA"/>
</dbReference>
<evidence type="ECO:0000313" key="2">
    <source>
        <dbReference type="Proteomes" id="UP001060215"/>
    </source>
</evidence>
<protein>
    <submittedName>
        <fullName evidence="1">Mediator of RNA polymerase II transcription subunit 17</fullName>
    </submittedName>
</protein>
<accession>A0ACC0IA00</accession>
<proteinExistence type="predicted"/>
<sequence>MVENLQLAHQELPVIIDLINTVEANDAVTVAGMTRRSSYLMNYCLTLLYPQQQSCNAPHLGKYFKLICQSIGKAAVVSGPSAISTVRVEYDPADNLVKTKPLFSEDLSKETKKEPQSDDECVKETHSILREVHHAIFDEQVAGVPYVQLISHPTWHSRTSSWTISMNVPQSILHAGCQTQNSGIKHIKDVKSQFRTKVVVNDDFIYVEGEGAPNVVALFKSSEASAL</sequence>
<keyword evidence="2" id="KW-1185">Reference proteome</keyword>
<dbReference type="Proteomes" id="UP001060215">
    <property type="component" value="Chromosome 6"/>
</dbReference>
<comment type="caution">
    <text evidence="1">The sequence shown here is derived from an EMBL/GenBank/DDBJ whole genome shotgun (WGS) entry which is preliminary data.</text>
</comment>